<feature type="domain" description="GATA-type" evidence="8">
    <location>
        <begin position="169"/>
        <end position="199"/>
    </location>
</feature>
<dbReference type="InterPro" id="IPR039355">
    <property type="entry name" value="Transcription_factor_GATA"/>
</dbReference>
<keyword evidence="10" id="KW-1185">Reference proteome</keyword>
<dbReference type="Gene3D" id="3.30.50.10">
    <property type="entry name" value="Erythroid Transcription Factor GATA-1, subunit A"/>
    <property type="match status" value="1"/>
</dbReference>
<protein>
    <recommendedName>
        <fullName evidence="8">GATA-type domain-containing protein</fullName>
    </recommendedName>
</protein>
<evidence type="ECO:0000256" key="6">
    <source>
        <dbReference type="PROSITE-ProRule" id="PRU00094"/>
    </source>
</evidence>
<dbReference type="AlphaFoldDB" id="A0A9P6M7M4"/>
<comment type="subcellular location">
    <subcellularLocation>
        <location evidence="1">Nucleus</location>
    </subcellularLocation>
</comment>
<dbReference type="Proteomes" id="UP000749646">
    <property type="component" value="Unassembled WGS sequence"/>
</dbReference>
<keyword evidence="5" id="KW-0539">Nucleus</keyword>
<dbReference type="SUPFAM" id="SSF57716">
    <property type="entry name" value="Glucocorticoid receptor-like (DNA-binding domain)"/>
    <property type="match status" value="1"/>
</dbReference>
<evidence type="ECO:0000313" key="9">
    <source>
        <dbReference type="EMBL" id="KAF9969050.1"/>
    </source>
</evidence>
<dbReference type="GO" id="GO:0045944">
    <property type="term" value="P:positive regulation of transcription by RNA polymerase II"/>
    <property type="evidence" value="ECO:0007669"/>
    <property type="project" value="TreeGrafter"/>
</dbReference>
<dbReference type="GO" id="GO:0000978">
    <property type="term" value="F:RNA polymerase II cis-regulatory region sequence-specific DNA binding"/>
    <property type="evidence" value="ECO:0007669"/>
    <property type="project" value="TreeGrafter"/>
</dbReference>
<evidence type="ECO:0000259" key="8">
    <source>
        <dbReference type="PROSITE" id="PS50114"/>
    </source>
</evidence>
<evidence type="ECO:0000313" key="10">
    <source>
        <dbReference type="Proteomes" id="UP000749646"/>
    </source>
</evidence>
<evidence type="ECO:0000256" key="1">
    <source>
        <dbReference type="ARBA" id="ARBA00004123"/>
    </source>
</evidence>
<sequence length="199" mass="21485">MSSFAKADPTQRPLGDSGYIKTYPTSPIATSTTRSEDEDRQYAFYQVGDEVYKDVYEEVEEGEEYEMIDDEGIVGSDTDMVAELGIEAEEQDADMADISSLRSSGQDSSEMPSSTQRRKRRASPDSPSAVAGGDGPSSVVMDTYNFEDQAGSRLNKGPGGVLKKEIKGGLTATTCANCRTTSTPLWRRAVDGQSICNAC</sequence>
<dbReference type="PROSITE" id="PS00344">
    <property type="entry name" value="GATA_ZN_FINGER_1"/>
    <property type="match status" value="1"/>
</dbReference>
<proteinExistence type="predicted"/>
<gene>
    <name evidence="9" type="ORF">BGZ65_012326</name>
</gene>
<dbReference type="EMBL" id="JAAAHW010005350">
    <property type="protein sequence ID" value="KAF9969050.1"/>
    <property type="molecule type" value="Genomic_DNA"/>
</dbReference>
<feature type="compositionally biased region" description="Acidic residues" evidence="7">
    <location>
        <begin position="86"/>
        <end position="95"/>
    </location>
</feature>
<dbReference type="GO" id="GO:0000981">
    <property type="term" value="F:DNA-binding transcription factor activity, RNA polymerase II-specific"/>
    <property type="evidence" value="ECO:0007669"/>
    <property type="project" value="TreeGrafter"/>
</dbReference>
<organism evidence="9 10">
    <name type="scientific">Modicella reniformis</name>
    <dbReference type="NCBI Taxonomy" id="1440133"/>
    <lineage>
        <taxon>Eukaryota</taxon>
        <taxon>Fungi</taxon>
        <taxon>Fungi incertae sedis</taxon>
        <taxon>Mucoromycota</taxon>
        <taxon>Mortierellomycotina</taxon>
        <taxon>Mortierellomycetes</taxon>
        <taxon>Mortierellales</taxon>
        <taxon>Mortierellaceae</taxon>
        <taxon>Modicella</taxon>
    </lineage>
</organism>
<dbReference type="PRINTS" id="PR00619">
    <property type="entry name" value="GATAZNFINGER"/>
</dbReference>
<dbReference type="GO" id="GO:0008270">
    <property type="term" value="F:zinc ion binding"/>
    <property type="evidence" value="ECO:0007669"/>
    <property type="project" value="UniProtKB-KW"/>
</dbReference>
<evidence type="ECO:0000256" key="7">
    <source>
        <dbReference type="SAM" id="MobiDB-lite"/>
    </source>
</evidence>
<keyword evidence="4" id="KW-0862">Zinc</keyword>
<evidence type="ECO:0000256" key="2">
    <source>
        <dbReference type="ARBA" id="ARBA00022723"/>
    </source>
</evidence>
<evidence type="ECO:0000256" key="5">
    <source>
        <dbReference type="ARBA" id="ARBA00023242"/>
    </source>
</evidence>
<feature type="compositionally biased region" description="Polar residues" evidence="7">
    <location>
        <begin position="100"/>
        <end position="115"/>
    </location>
</feature>
<evidence type="ECO:0000256" key="3">
    <source>
        <dbReference type="ARBA" id="ARBA00022771"/>
    </source>
</evidence>
<dbReference type="Pfam" id="PF00320">
    <property type="entry name" value="GATA"/>
    <property type="match status" value="1"/>
</dbReference>
<keyword evidence="3 6" id="KW-0863">Zinc-finger</keyword>
<dbReference type="PANTHER" id="PTHR10071">
    <property type="entry name" value="TRANSCRIPTION FACTOR GATA FAMILY MEMBER"/>
    <property type="match status" value="1"/>
</dbReference>
<dbReference type="OrthoDB" id="515401at2759"/>
<dbReference type="PANTHER" id="PTHR10071:SF281">
    <property type="entry name" value="BOX A-BINDING FACTOR-RELATED"/>
    <property type="match status" value="1"/>
</dbReference>
<dbReference type="PROSITE" id="PS50114">
    <property type="entry name" value="GATA_ZN_FINGER_2"/>
    <property type="match status" value="1"/>
</dbReference>
<feature type="region of interest" description="Disordered" evidence="7">
    <location>
        <begin position="82"/>
        <end position="140"/>
    </location>
</feature>
<keyword evidence="2" id="KW-0479">Metal-binding</keyword>
<dbReference type="InterPro" id="IPR000679">
    <property type="entry name" value="Znf_GATA"/>
</dbReference>
<dbReference type="GO" id="GO:0005634">
    <property type="term" value="C:nucleus"/>
    <property type="evidence" value="ECO:0007669"/>
    <property type="project" value="UniProtKB-SubCell"/>
</dbReference>
<feature type="compositionally biased region" description="Polar residues" evidence="7">
    <location>
        <begin position="23"/>
        <end position="33"/>
    </location>
</feature>
<reference evidence="9" key="1">
    <citation type="journal article" date="2020" name="Fungal Divers.">
        <title>Resolving the Mortierellaceae phylogeny through synthesis of multi-gene phylogenetics and phylogenomics.</title>
        <authorList>
            <person name="Vandepol N."/>
            <person name="Liber J."/>
            <person name="Desiro A."/>
            <person name="Na H."/>
            <person name="Kennedy M."/>
            <person name="Barry K."/>
            <person name="Grigoriev I.V."/>
            <person name="Miller A.N."/>
            <person name="O'Donnell K."/>
            <person name="Stajich J.E."/>
            <person name="Bonito G."/>
        </authorList>
    </citation>
    <scope>NUCLEOTIDE SEQUENCE</scope>
    <source>
        <strain evidence="9">MES-2147</strain>
    </source>
</reference>
<accession>A0A9P6M7M4</accession>
<feature type="region of interest" description="Disordered" evidence="7">
    <location>
        <begin position="1"/>
        <end position="40"/>
    </location>
</feature>
<feature type="non-terminal residue" evidence="9">
    <location>
        <position position="199"/>
    </location>
</feature>
<evidence type="ECO:0000256" key="4">
    <source>
        <dbReference type="ARBA" id="ARBA00022833"/>
    </source>
</evidence>
<name>A0A9P6M7M4_9FUNG</name>
<dbReference type="GO" id="GO:0000122">
    <property type="term" value="P:negative regulation of transcription by RNA polymerase II"/>
    <property type="evidence" value="ECO:0007669"/>
    <property type="project" value="TreeGrafter"/>
</dbReference>
<comment type="caution">
    <text evidence="9">The sequence shown here is derived from an EMBL/GenBank/DDBJ whole genome shotgun (WGS) entry which is preliminary data.</text>
</comment>
<dbReference type="InterPro" id="IPR013088">
    <property type="entry name" value="Znf_NHR/GATA"/>
</dbReference>
<dbReference type="CDD" id="cd00202">
    <property type="entry name" value="ZnF_GATA"/>
    <property type="match status" value="1"/>
</dbReference>